<keyword evidence="3" id="KW-1185">Reference proteome</keyword>
<evidence type="ECO:0000313" key="2">
    <source>
        <dbReference type="EMBL" id="CAD6235432.1"/>
    </source>
</evidence>
<proteinExistence type="predicted"/>
<organism evidence="2 3">
    <name type="scientific">Miscanthus lutarioriparius</name>
    <dbReference type="NCBI Taxonomy" id="422564"/>
    <lineage>
        <taxon>Eukaryota</taxon>
        <taxon>Viridiplantae</taxon>
        <taxon>Streptophyta</taxon>
        <taxon>Embryophyta</taxon>
        <taxon>Tracheophyta</taxon>
        <taxon>Spermatophyta</taxon>
        <taxon>Magnoliopsida</taxon>
        <taxon>Liliopsida</taxon>
        <taxon>Poales</taxon>
        <taxon>Poaceae</taxon>
        <taxon>PACMAD clade</taxon>
        <taxon>Panicoideae</taxon>
        <taxon>Andropogonodae</taxon>
        <taxon>Andropogoneae</taxon>
        <taxon>Saccharinae</taxon>
        <taxon>Miscanthus</taxon>
    </lineage>
</organism>
<protein>
    <submittedName>
        <fullName evidence="2">Uncharacterized protein</fullName>
    </submittedName>
</protein>
<gene>
    <name evidence="2" type="ORF">NCGR_LOCUS23661</name>
</gene>
<dbReference type="AlphaFoldDB" id="A0A811P168"/>
<accession>A0A811P168</accession>
<sequence length="202" mass="21526">MPGVESSRDSVPVRLSAPSEGGSRDPHTGSPHHRLPFLSLPFLFLPAQSLAPSLAAKLCCPIPPPHLRLFKQPRSRASGHRSRLAPPRASFPAPAPYAPPLLPLTSHAPSGARIPSLCVAEEIGRQNGFGFASEGLISEVLSPKRASLEHNGGGEELECGGHGGVHIRRDPEFFFYGLMEGLGEWVGRVSEMCSTGRASQCL</sequence>
<dbReference type="Proteomes" id="UP000604825">
    <property type="component" value="Unassembled WGS sequence"/>
</dbReference>
<comment type="caution">
    <text evidence="2">The sequence shown here is derived from an EMBL/GenBank/DDBJ whole genome shotgun (WGS) entry which is preliminary data.</text>
</comment>
<feature type="compositionally biased region" description="Basic residues" evidence="1">
    <location>
        <begin position="70"/>
        <end position="83"/>
    </location>
</feature>
<feature type="region of interest" description="Disordered" evidence="1">
    <location>
        <begin position="1"/>
        <end position="32"/>
    </location>
</feature>
<reference evidence="2" key="1">
    <citation type="submission" date="2020-10" db="EMBL/GenBank/DDBJ databases">
        <authorList>
            <person name="Han B."/>
            <person name="Lu T."/>
            <person name="Zhao Q."/>
            <person name="Huang X."/>
            <person name="Zhao Y."/>
        </authorList>
    </citation>
    <scope>NUCLEOTIDE SEQUENCE</scope>
</reference>
<dbReference type="EMBL" id="CAJGYO010000006">
    <property type="protein sequence ID" value="CAD6235432.1"/>
    <property type="molecule type" value="Genomic_DNA"/>
</dbReference>
<feature type="region of interest" description="Disordered" evidence="1">
    <location>
        <begin position="70"/>
        <end position="90"/>
    </location>
</feature>
<name>A0A811P168_9POAL</name>
<evidence type="ECO:0000256" key="1">
    <source>
        <dbReference type="SAM" id="MobiDB-lite"/>
    </source>
</evidence>
<evidence type="ECO:0000313" key="3">
    <source>
        <dbReference type="Proteomes" id="UP000604825"/>
    </source>
</evidence>